<accession>A0A6L5BAW2</accession>
<reference evidence="2" key="1">
    <citation type="submission" date="2020-01" db="EMBL/GenBank/DDBJ databases">
        <title>The Celery Genome Sequence Reveals Sequential Paleo-tetraploidization, Resistance Gene Elimination, Karyotype Evolution, and Functional Innovation in Apiales.</title>
        <authorList>
            <person name="Song X."/>
        </authorList>
    </citation>
    <scope>NUCLEOTIDE SEQUENCE</scope>
    <source>
        <tissue evidence="2">Leaf</tissue>
    </source>
</reference>
<keyword evidence="3" id="KW-1185">Reference proteome</keyword>
<feature type="compositionally biased region" description="Basic and acidic residues" evidence="1">
    <location>
        <begin position="64"/>
        <end position="74"/>
    </location>
</feature>
<feature type="compositionally biased region" description="Polar residues" evidence="1">
    <location>
        <begin position="22"/>
        <end position="31"/>
    </location>
</feature>
<feature type="compositionally biased region" description="Polar residues" evidence="1">
    <location>
        <begin position="75"/>
        <end position="85"/>
    </location>
</feature>
<feature type="region of interest" description="Disordered" evidence="1">
    <location>
        <begin position="1"/>
        <end position="94"/>
    </location>
</feature>
<dbReference type="Proteomes" id="UP000593563">
    <property type="component" value="Unassembled WGS sequence"/>
</dbReference>
<evidence type="ECO:0000313" key="2">
    <source>
        <dbReference type="EMBL" id="KAF1002630.1"/>
    </source>
</evidence>
<dbReference type="AlphaFoldDB" id="A0A6L5BAW2"/>
<name>A0A6L5BAW2_APIGR</name>
<evidence type="ECO:0000313" key="3">
    <source>
        <dbReference type="Proteomes" id="UP000593563"/>
    </source>
</evidence>
<gene>
    <name evidence="2" type="ORF">AG4045_018513</name>
</gene>
<dbReference type="EMBL" id="WRXP01000722">
    <property type="protein sequence ID" value="KAF1002630.1"/>
    <property type="molecule type" value="Genomic_DNA"/>
</dbReference>
<protein>
    <submittedName>
        <fullName evidence="2">Uncharacterized protein</fullName>
    </submittedName>
</protein>
<feature type="compositionally biased region" description="Polar residues" evidence="1">
    <location>
        <begin position="51"/>
        <end position="63"/>
    </location>
</feature>
<proteinExistence type="predicted"/>
<evidence type="ECO:0000256" key="1">
    <source>
        <dbReference type="SAM" id="MobiDB-lite"/>
    </source>
</evidence>
<sequence>MGVGISKPWNMTSCGAFRRTNSEMQDPSNYQRIMVGDDNHDNASAVDVDSRSTTQAEKNSSSVPKEDVGKEEKSTTTSPININNYQHEEDEEVERISDYDSPMFMKSPSFRDFVRPIDLLDHGVKKGKKGEETRENKTEAEGPKYVCNGEFCMREEKKNETPVENKEAGPEKEKRIYKIFSQYYKPSTVSGGVKSLFYHQPKHPKQPN</sequence>
<comment type="caution">
    <text evidence="2">The sequence shown here is derived from an EMBL/GenBank/DDBJ whole genome shotgun (WGS) entry which is preliminary data.</text>
</comment>
<organism evidence="2 3">
    <name type="scientific">Apium graveolens</name>
    <name type="common">Celery</name>
    <dbReference type="NCBI Taxonomy" id="4045"/>
    <lineage>
        <taxon>Eukaryota</taxon>
        <taxon>Viridiplantae</taxon>
        <taxon>Streptophyta</taxon>
        <taxon>Embryophyta</taxon>
        <taxon>Tracheophyta</taxon>
        <taxon>Spermatophyta</taxon>
        <taxon>Magnoliopsida</taxon>
        <taxon>eudicotyledons</taxon>
        <taxon>Gunneridae</taxon>
        <taxon>Pentapetalae</taxon>
        <taxon>asterids</taxon>
        <taxon>campanulids</taxon>
        <taxon>Apiales</taxon>
        <taxon>Apiaceae</taxon>
        <taxon>Apioideae</taxon>
        <taxon>apioid superclade</taxon>
        <taxon>Apieae</taxon>
        <taxon>Apium</taxon>
    </lineage>
</organism>